<dbReference type="Proteomes" id="UP000231232">
    <property type="component" value="Unassembled WGS sequence"/>
</dbReference>
<organism evidence="1 2">
    <name type="scientific">Huberarchaeum crystalense</name>
    <dbReference type="NCBI Taxonomy" id="2014257"/>
    <lineage>
        <taxon>Archaea</taxon>
        <taxon>Candidatus Huberarchaeota</taxon>
        <taxon>Candidatus Huberarchaeia</taxon>
        <taxon>Candidatus Huberarchaeales</taxon>
        <taxon>Candidatus Huberarchaeaceae</taxon>
        <taxon>Candidatus Huberarchaeum</taxon>
    </lineage>
</organism>
<name>A0A2H9RDQ9_HUBC1</name>
<dbReference type="InterPro" id="IPR036116">
    <property type="entry name" value="FN3_sf"/>
</dbReference>
<comment type="caution">
    <text evidence="1">The sequence shown here is derived from an EMBL/GenBank/DDBJ whole genome shotgun (WGS) entry which is preliminary data.</text>
</comment>
<protein>
    <recommendedName>
        <fullName evidence="3">Fibronectin type-III domain-containing protein</fullName>
    </recommendedName>
</protein>
<feature type="non-terminal residue" evidence="1">
    <location>
        <position position="1"/>
    </location>
</feature>
<accession>A0A2H9RDQ9</accession>
<proteinExistence type="predicted"/>
<dbReference type="SUPFAM" id="SSF49265">
    <property type="entry name" value="Fibronectin type III"/>
    <property type="match status" value="1"/>
</dbReference>
<dbReference type="Gene3D" id="2.60.40.10">
    <property type="entry name" value="Immunoglobulins"/>
    <property type="match status" value="1"/>
</dbReference>
<sequence length="115" mass="13409">FFTIESRSASGKTNFYPPTYFFTKFLKDTTFPLSPRNLRASSDISGITITWENPPDENFSYIRMMRHEDRFKGNPFSGKLIYEGREEKFLDKNVISGKKYFYVLFAKDVLGNFSG</sequence>
<reference evidence="2" key="1">
    <citation type="submission" date="2017-09" db="EMBL/GenBank/DDBJ databases">
        <title>Depth-based differentiation of microbial function through sediment-hosted aquifers and enrichment of novel symbionts in the deep terrestrial subsurface.</title>
        <authorList>
            <person name="Probst A.J."/>
            <person name="Ladd B."/>
            <person name="Jarett J.K."/>
            <person name="Geller-Mcgrath D.E."/>
            <person name="Sieber C.M.K."/>
            <person name="Emerson J.B."/>
            <person name="Anantharaman K."/>
            <person name="Thomas B.C."/>
            <person name="Malmstrom R."/>
            <person name="Stieglmeier M."/>
            <person name="Klingl A."/>
            <person name="Woyke T."/>
            <person name="Ryan C.M."/>
            <person name="Banfield J.F."/>
        </authorList>
    </citation>
    <scope>NUCLEOTIDE SEQUENCE [LARGE SCALE GENOMIC DNA]</scope>
</reference>
<evidence type="ECO:0008006" key="3">
    <source>
        <dbReference type="Google" id="ProtNLM"/>
    </source>
</evidence>
<dbReference type="InterPro" id="IPR013783">
    <property type="entry name" value="Ig-like_fold"/>
</dbReference>
<gene>
    <name evidence="1" type="ORF">CO072_00085</name>
</gene>
<dbReference type="AlphaFoldDB" id="A0A2H9RDQ9"/>
<evidence type="ECO:0000313" key="1">
    <source>
        <dbReference type="EMBL" id="PJC01761.1"/>
    </source>
</evidence>
<dbReference type="EMBL" id="PFSX01000006">
    <property type="protein sequence ID" value="PJC01761.1"/>
    <property type="molecule type" value="Genomic_DNA"/>
</dbReference>
<evidence type="ECO:0000313" key="2">
    <source>
        <dbReference type="Proteomes" id="UP000231232"/>
    </source>
</evidence>
<feature type="non-terminal residue" evidence="1">
    <location>
        <position position="115"/>
    </location>
</feature>